<evidence type="ECO:0000256" key="7">
    <source>
        <dbReference type="SAM" id="Phobius"/>
    </source>
</evidence>
<feature type="transmembrane region" description="Helical" evidence="7">
    <location>
        <begin position="80"/>
        <end position="96"/>
    </location>
</feature>
<dbReference type="AlphaFoldDB" id="A0AAJ6ZZB1"/>
<dbReference type="Gene3D" id="1.20.1250.20">
    <property type="entry name" value="MFS general substrate transporter like domains"/>
    <property type="match status" value="1"/>
</dbReference>
<dbReference type="InterPro" id="IPR005828">
    <property type="entry name" value="MFS_sugar_transport-like"/>
</dbReference>
<dbReference type="InterPro" id="IPR050549">
    <property type="entry name" value="MFS_Trehalose_Transporter"/>
</dbReference>
<proteinExistence type="predicted"/>
<keyword evidence="2 7" id="KW-0812">Transmembrane</keyword>
<evidence type="ECO:0000313" key="9">
    <source>
        <dbReference type="RefSeq" id="XP_013182471.1"/>
    </source>
</evidence>
<feature type="transmembrane region" description="Helical" evidence="7">
    <location>
        <begin position="165"/>
        <end position="184"/>
    </location>
</feature>
<feature type="transmembrane region" description="Helical" evidence="7">
    <location>
        <begin position="281"/>
        <end position="304"/>
    </location>
</feature>
<dbReference type="GO" id="GO:0016020">
    <property type="term" value="C:membrane"/>
    <property type="evidence" value="ECO:0007669"/>
    <property type="project" value="UniProtKB-SubCell"/>
</dbReference>
<keyword evidence="4 7" id="KW-0472">Membrane</keyword>
<dbReference type="InterPro" id="IPR036259">
    <property type="entry name" value="MFS_trans_sf"/>
</dbReference>
<dbReference type="InterPro" id="IPR003663">
    <property type="entry name" value="Sugar/inositol_transpt"/>
</dbReference>
<protein>
    <submittedName>
        <fullName evidence="9">Facilitated trehalose transporter Tret1-2 homolog</fullName>
    </submittedName>
</protein>
<feature type="domain" description="Major facilitator superfamily (MFS) profile" evidence="8">
    <location>
        <begin position="1"/>
        <end position="465"/>
    </location>
</feature>
<dbReference type="SUPFAM" id="SSF103473">
    <property type="entry name" value="MFS general substrate transporter"/>
    <property type="match status" value="1"/>
</dbReference>
<gene>
    <name evidence="9" type="primary">LOC106128566</name>
</gene>
<keyword evidence="3 7" id="KW-1133">Transmembrane helix</keyword>
<reference evidence="9" key="1">
    <citation type="submission" date="2025-08" db="UniProtKB">
        <authorList>
            <consortium name="RefSeq"/>
        </authorList>
    </citation>
    <scope>IDENTIFICATION</scope>
</reference>
<feature type="transmembrane region" description="Helical" evidence="7">
    <location>
        <begin position="102"/>
        <end position="127"/>
    </location>
</feature>
<dbReference type="PROSITE" id="PS50850">
    <property type="entry name" value="MFS"/>
    <property type="match status" value="1"/>
</dbReference>
<comment type="subcellular location">
    <subcellularLocation>
        <location evidence="1">Membrane</location>
        <topology evidence="1">Multi-pass membrane protein</topology>
    </subcellularLocation>
</comment>
<dbReference type="InterPro" id="IPR005829">
    <property type="entry name" value="Sugar_transporter_CS"/>
</dbReference>
<dbReference type="PRINTS" id="PR00171">
    <property type="entry name" value="SUGRTRNSPORT"/>
</dbReference>
<feature type="transmembrane region" description="Helical" evidence="7">
    <location>
        <begin position="139"/>
        <end position="159"/>
    </location>
</feature>
<evidence type="ECO:0000256" key="3">
    <source>
        <dbReference type="ARBA" id="ARBA00022989"/>
    </source>
</evidence>
<dbReference type="Pfam" id="PF00083">
    <property type="entry name" value="Sugar_tr"/>
    <property type="match status" value="1"/>
</dbReference>
<feature type="transmembrane region" description="Helical" evidence="7">
    <location>
        <begin position="346"/>
        <end position="367"/>
    </location>
</feature>
<name>A0AAJ6ZZB1_PAPXU</name>
<keyword evidence="5" id="KW-0325">Glycoprotein</keyword>
<dbReference type="PROSITE" id="PS00217">
    <property type="entry name" value="SUGAR_TRANSPORT_2"/>
    <property type="match status" value="1"/>
</dbReference>
<feature type="transmembrane region" description="Helical" evidence="7">
    <location>
        <begin position="316"/>
        <end position="339"/>
    </location>
</feature>
<evidence type="ECO:0000256" key="5">
    <source>
        <dbReference type="ARBA" id="ARBA00023180"/>
    </source>
</evidence>
<feature type="transmembrane region" description="Helical" evidence="7">
    <location>
        <begin position="418"/>
        <end position="437"/>
    </location>
</feature>
<dbReference type="RefSeq" id="XP_013182471.1">
    <property type="nucleotide sequence ID" value="XM_013327017.1"/>
</dbReference>
<dbReference type="Proteomes" id="UP000694872">
    <property type="component" value="Unplaced"/>
</dbReference>
<dbReference type="PANTHER" id="PTHR48021:SF1">
    <property type="entry name" value="GH07001P-RELATED"/>
    <property type="match status" value="1"/>
</dbReference>
<feature type="transmembrane region" description="Helical" evidence="7">
    <location>
        <begin position="443"/>
        <end position="461"/>
    </location>
</feature>
<feature type="coiled-coil region" evidence="6">
    <location>
        <begin position="238"/>
        <end position="265"/>
    </location>
</feature>
<evidence type="ECO:0000256" key="6">
    <source>
        <dbReference type="SAM" id="Coils"/>
    </source>
</evidence>
<feature type="transmembrane region" description="Helical" evidence="7">
    <location>
        <begin position="373"/>
        <end position="398"/>
    </location>
</feature>
<organism evidence="9">
    <name type="scientific">Papilio xuthus</name>
    <name type="common">Asian swallowtail butterfly</name>
    <dbReference type="NCBI Taxonomy" id="66420"/>
    <lineage>
        <taxon>Eukaryota</taxon>
        <taxon>Metazoa</taxon>
        <taxon>Ecdysozoa</taxon>
        <taxon>Arthropoda</taxon>
        <taxon>Hexapoda</taxon>
        <taxon>Insecta</taxon>
        <taxon>Pterygota</taxon>
        <taxon>Neoptera</taxon>
        <taxon>Endopterygota</taxon>
        <taxon>Lepidoptera</taxon>
        <taxon>Glossata</taxon>
        <taxon>Ditrysia</taxon>
        <taxon>Papilionoidea</taxon>
        <taxon>Papilionidae</taxon>
        <taxon>Papilioninae</taxon>
        <taxon>Papilio</taxon>
    </lineage>
</organism>
<dbReference type="InterPro" id="IPR020846">
    <property type="entry name" value="MFS_dom"/>
</dbReference>
<dbReference type="PANTHER" id="PTHR48021">
    <property type="match status" value="1"/>
</dbReference>
<evidence type="ECO:0000259" key="8">
    <source>
        <dbReference type="PROSITE" id="PS50850"/>
    </source>
</evidence>
<evidence type="ECO:0000256" key="1">
    <source>
        <dbReference type="ARBA" id="ARBA00004141"/>
    </source>
</evidence>
<feature type="transmembrane region" description="Helical" evidence="7">
    <location>
        <begin position="7"/>
        <end position="26"/>
    </location>
</feature>
<keyword evidence="6" id="KW-0175">Coiled coil</keyword>
<evidence type="ECO:0000256" key="4">
    <source>
        <dbReference type="ARBA" id="ARBA00023136"/>
    </source>
</evidence>
<sequence>MGKIHQVHTAISCSLSSVLTGSLYVWPSYTMGLYTANDTKLLATPMADTESSLLGSLPSLGAMLGTALVGIVISNLGRQKGGMLLALPFVLSWLIIDMSSSSLMILIARFVGGIGCGAVLVYAPMFISEVAEESIRGTLASVPMACYCMGLQLSYILGWCLSYRYILWVNLALSILNLAMLMTVTESPVFLMRQNREEDAKMAIAHYRGESPGSKVVLEEMSRLKQLLTPAVEMLPLNTEENTKAEEAEKEKLNVEEDTQDMQTKPSAIKMLYRSPSSRRGFIVVGLLLSVQVMMGLVAVQVYAKQIFSEAAPSLSSHLCSVIFALVILLGSLFSLVATDKFGRKILIIISSSSVALCLSVMGALLQTGVVPAAVPALLILLYCFCFMLGAGSVPYVLMSECFIPDVQSLASTLLMEWVWLLNFFIVAIFPFLIKYFGIHGSFYIFAVFATINTIVGIFLLPETKGLTNDQIQEALMRRNK</sequence>
<dbReference type="KEGG" id="pxu:106128566"/>
<feature type="transmembrane region" description="Helical" evidence="7">
    <location>
        <begin position="53"/>
        <end position="73"/>
    </location>
</feature>
<accession>A0AAJ6ZZB1</accession>
<dbReference type="GeneID" id="106128566"/>
<dbReference type="GO" id="GO:0022857">
    <property type="term" value="F:transmembrane transporter activity"/>
    <property type="evidence" value="ECO:0007669"/>
    <property type="project" value="InterPro"/>
</dbReference>
<evidence type="ECO:0000256" key="2">
    <source>
        <dbReference type="ARBA" id="ARBA00022692"/>
    </source>
</evidence>